<proteinExistence type="predicted"/>
<feature type="compositionally biased region" description="Polar residues" evidence="1">
    <location>
        <begin position="359"/>
        <end position="368"/>
    </location>
</feature>
<sequence length="860" mass="94673">MSDWEVDDVAGSTWSSLDEVAWIECENKISHIEPQPGTHRGVPGTSIESFPKGITESPRHDRRLPDGNYQRLHKTNASPKSDTFKERNTQESGYSGNNRTVSSGKGDWYDYTPGRSLTAPPLNALDKSGSARRGVHEEEAKKEISEYSFEEAQMCKGELIYNEEGADVVNSPCHFLLSEMCPPGGDLEFLAEVQEEVRRDNLLEFGWGNTNNLEDMDRLFSSTDSIISRSFNNNSGMLWEPPSPTLGDSLESLHRPVTMPLSPEFVTRDVTKSYEAKTELVISKSSAKKETVAVSEEWRSSSHDHQHVSPKQHVVPVNDSCLPMQIDSYTDRTNGSNWESQGATAGQNRGSDCMENESTHAQKQVNKWKTNKGKRHGPRSKRLEDTARKSATPGQKVALNLGQANSSPLMFVPIVPIAQDSAPTSAQLPRVSSCEPIVPMQCLQPVPYVHAGFGFPTHHHLPVVVPTPSAMQQQLQPPGQPVFISYQPQFIEALKLQQSKGTFDVSSQSPTASSTMTPQEKIEKLRWRQKMQARLAVEQQQQQLINQRLIPEQAQFARPSSSPLNHCEEVLGGPVRLAQSQCAEPLNWNGRPSSLEGAMLEDGDESLAAIVLHQLLNIASKMDTRTRLCLRDGFGRLARNARQRRAAGDSRGLKRNSELIHRSGTAESSSSSEQSCSQRLLTVDDIVETETNPMDRFIAHLLFHKRFPSSYTNLNMHLTPCSNSETSEAGALQPNGWTWSEGKHLSPVTRSSSVTGEVEISKGASAIADVPPSDNNMCGKAKIQSARLSQPIVSGLQLENALNFSTVSPDNSLQQLVEREPGIADIGLGVVPSTGHMDISDGVAEPQLQANHSKIASFED</sequence>
<dbReference type="EMBL" id="JABFUD020000020">
    <property type="protein sequence ID" value="KAI5063795.1"/>
    <property type="molecule type" value="Genomic_DNA"/>
</dbReference>
<reference evidence="2" key="1">
    <citation type="submission" date="2021-01" db="EMBL/GenBank/DDBJ databases">
        <title>Adiantum capillus-veneris genome.</title>
        <authorList>
            <person name="Fang Y."/>
            <person name="Liao Q."/>
        </authorList>
    </citation>
    <scope>NUCLEOTIDE SEQUENCE</scope>
    <source>
        <strain evidence="2">H3</strain>
        <tissue evidence="2">Leaf</tissue>
    </source>
</reference>
<gene>
    <name evidence="2" type="ORF">GOP47_0020465</name>
</gene>
<protein>
    <submittedName>
        <fullName evidence="2">Uncharacterized protein</fullName>
    </submittedName>
</protein>
<feature type="region of interest" description="Disordered" evidence="1">
    <location>
        <begin position="31"/>
        <end position="107"/>
    </location>
</feature>
<feature type="compositionally biased region" description="Basic and acidic residues" evidence="1">
    <location>
        <begin position="646"/>
        <end position="661"/>
    </location>
</feature>
<accession>A0A9D4U9R9</accession>
<name>A0A9D4U9R9_ADICA</name>
<feature type="compositionally biased region" description="Basic residues" evidence="1">
    <location>
        <begin position="369"/>
        <end position="380"/>
    </location>
</feature>
<feature type="region of interest" description="Disordered" evidence="1">
    <location>
        <begin position="329"/>
        <end position="394"/>
    </location>
</feature>
<dbReference type="PANTHER" id="PTHR33334:SF5">
    <property type="entry name" value="PROTEIN LNK2"/>
    <property type="match status" value="1"/>
</dbReference>
<feature type="region of interest" description="Disordered" evidence="1">
    <location>
        <begin position="641"/>
        <end position="675"/>
    </location>
</feature>
<dbReference type="GO" id="GO:0007623">
    <property type="term" value="P:circadian rhythm"/>
    <property type="evidence" value="ECO:0007669"/>
    <property type="project" value="InterPro"/>
</dbReference>
<feature type="compositionally biased region" description="Polar residues" evidence="1">
    <location>
        <begin position="329"/>
        <end position="350"/>
    </location>
</feature>
<evidence type="ECO:0000313" key="3">
    <source>
        <dbReference type="Proteomes" id="UP000886520"/>
    </source>
</evidence>
<evidence type="ECO:0000313" key="2">
    <source>
        <dbReference type="EMBL" id="KAI5063795.1"/>
    </source>
</evidence>
<dbReference type="Proteomes" id="UP000886520">
    <property type="component" value="Chromosome 20"/>
</dbReference>
<feature type="region of interest" description="Disordered" evidence="1">
    <location>
        <begin position="119"/>
        <end position="139"/>
    </location>
</feature>
<comment type="caution">
    <text evidence="2">The sequence shown here is derived from an EMBL/GenBank/DDBJ whole genome shotgun (WGS) entry which is preliminary data.</text>
</comment>
<dbReference type="GO" id="GO:0006355">
    <property type="term" value="P:regulation of DNA-templated transcription"/>
    <property type="evidence" value="ECO:0007669"/>
    <property type="project" value="InterPro"/>
</dbReference>
<dbReference type="OrthoDB" id="618331at2759"/>
<dbReference type="InterPro" id="IPR039928">
    <property type="entry name" value="LNK"/>
</dbReference>
<keyword evidence="3" id="KW-1185">Reference proteome</keyword>
<feature type="compositionally biased region" description="Polar residues" evidence="1">
    <location>
        <begin position="90"/>
        <end position="103"/>
    </location>
</feature>
<evidence type="ECO:0000256" key="1">
    <source>
        <dbReference type="SAM" id="MobiDB-lite"/>
    </source>
</evidence>
<dbReference type="PANTHER" id="PTHR33334">
    <property type="entry name" value="PROTEIN LNK1"/>
    <property type="match status" value="1"/>
</dbReference>
<organism evidence="2 3">
    <name type="scientific">Adiantum capillus-veneris</name>
    <name type="common">Maidenhair fern</name>
    <dbReference type="NCBI Taxonomy" id="13818"/>
    <lineage>
        <taxon>Eukaryota</taxon>
        <taxon>Viridiplantae</taxon>
        <taxon>Streptophyta</taxon>
        <taxon>Embryophyta</taxon>
        <taxon>Tracheophyta</taxon>
        <taxon>Polypodiopsida</taxon>
        <taxon>Polypodiidae</taxon>
        <taxon>Polypodiales</taxon>
        <taxon>Pteridineae</taxon>
        <taxon>Pteridaceae</taxon>
        <taxon>Vittarioideae</taxon>
        <taxon>Adiantum</taxon>
    </lineage>
</organism>
<dbReference type="AlphaFoldDB" id="A0A9D4U9R9"/>